<evidence type="ECO:0000256" key="1">
    <source>
        <dbReference type="SAM" id="Coils"/>
    </source>
</evidence>
<feature type="compositionally biased region" description="Basic and acidic residues" evidence="2">
    <location>
        <begin position="9"/>
        <end position="20"/>
    </location>
</feature>
<feature type="compositionally biased region" description="Polar residues" evidence="2">
    <location>
        <begin position="1772"/>
        <end position="1799"/>
    </location>
</feature>
<feature type="coiled-coil region" evidence="1">
    <location>
        <begin position="1676"/>
        <end position="1758"/>
    </location>
</feature>
<feature type="coiled-coil region" evidence="1">
    <location>
        <begin position="1136"/>
        <end position="1166"/>
    </location>
</feature>
<feature type="region of interest" description="Disordered" evidence="2">
    <location>
        <begin position="1"/>
        <end position="22"/>
    </location>
</feature>
<dbReference type="InParanoid" id="A0A6P8N3J7"/>
<feature type="coiled-coil region" evidence="1">
    <location>
        <begin position="612"/>
        <end position="706"/>
    </location>
</feature>
<feature type="coiled-coil region" evidence="1">
    <location>
        <begin position="447"/>
        <end position="529"/>
    </location>
</feature>
<feature type="coiled-coil region" evidence="1">
    <location>
        <begin position="1023"/>
        <end position="1096"/>
    </location>
</feature>
<reference evidence="4" key="1">
    <citation type="submission" date="2025-08" db="UniProtKB">
        <authorList>
            <consortium name="RefSeq"/>
        </authorList>
    </citation>
    <scope>IDENTIFICATION</scope>
</reference>
<proteinExistence type="predicted"/>
<feature type="region of interest" description="Disordered" evidence="2">
    <location>
        <begin position="1893"/>
        <end position="1912"/>
    </location>
</feature>
<dbReference type="PANTHER" id="PTHR47615:SF1">
    <property type="entry name" value="COILED-COIL DOMAIN-CONTAINING PROTEIN 158"/>
    <property type="match status" value="1"/>
</dbReference>
<feature type="coiled-coil region" evidence="1">
    <location>
        <begin position="1395"/>
        <end position="1600"/>
    </location>
</feature>
<dbReference type="PANTHER" id="PTHR47615">
    <property type="entry name" value="COILED-COIL DOMAIN-CONTAINING PROTEIN 158"/>
    <property type="match status" value="1"/>
</dbReference>
<dbReference type="OrthoDB" id="10072099at2759"/>
<dbReference type="Proteomes" id="UP000515159">
    <property type="component" value="Chromosome 1"/>
</dbReference>
<evidence type="ECO:0000256" key="2">
    <source>
        <dbReference type="SAM" id="MobiDB-lite"/>
    </source>
</evidence>
<dbReference type="GeneID" id="117345436"/>
<protein>
    <submittedName>
        <fullName evidence="4">Coiled-coil domain-containing protein 158 isoform X1</fullName>
    </submittedName>
</protein>
<name>A0A6P8N3J7_GEOSA</name>
<organism evidence="3 4">
    <name type="scientific">Geotrypetes seraphini</name>
    <name type="common">Gaboon caecilian</name>
    <name type="synonym">Caecilia seraphini</name>
    <dbReference type="NCBI Taxonomy" id="260995"/>
    <lineage>
        <taxon>Eukaryota</taxon>
        <taxon>Metazoa</taxon>
        <taxon>Chordata</taxon>
        <taxon>Craniata</taxon>
        <taxon>Vertebrata</taxon>
        <taxon>Euteleostomi</taxon>
        <taxon>Amphibia</taxon>
        <taxon>Gymnophiona</taxon>
        <taxon>Geotrypetes</taxon>
    </lineage>
</organism>
<dbReference type="KEGG" id="gsh:117345436"/>
<dbReference type="InterPro" id="IPR031809">
    <property type="entry name" value="CCDC158"/>
</dbReference>
<evidence type="ECO:0000313" key="4">
    <source>
        <dbReference type="RefSeq" id="XP_033769947.1"/>
    </source>
</evidence>
<feature type="coiled-coil region" evidence="1">
    <location>
        <begin position="201"/>
        <end position="320"/>
    </location>
</feature>
<dbReference type="Gene3D" id="1.10.287.1490">
    <property type="match status" value="1"/>
</dbReference>
<sequence length="2010" mass="231359">MQTVSPKVRRVEGLRGRTGKETVSPKVLEVEGLRGRTGKGKEVQPGALFPVHENRQKQRPLAHRETAGGVRKFSTHVSLACFFSQRCFSKDVTIKMENKHLQDFRKEREKQTKEIHNPQDNVKVSMDRLTFSMQDRLDDDSSDDLSISSVGATNAMLDNRCLIASSPHHSSMLKSTTFTVHSRSPSNDLTYDNSRRNKFSEEHLKKLLEECSEQVKDLQRRLNESSELQDQQKYQFKQSIHNLQTQNQKLELDRDSLVESRKKELRQEEELRKELRDTIGDLKETNMLHEEIVKQSNVQIEQLKEMVDEYDIVLQEIRTALIGFETSKGKKVCEREPISKLQVNSLGSAVTKVLSELDTELSFLKGKLFLVEGQYESLRMESQHKFDFAVKQHEDRYDELFNKYEQEVGMLTDKRNRAHDYAMSIQIEMESIQERASIQNSLYLRQLTELETTVTQLHSELREAKKMRTEKADLQKYDELLRMEKEQNKKLCERDSGNSLTIAQLQQDLDEKNIDIHRLEAQIKAMKDGSRKHTEQQEAEDVEKKEALEKAAYFNSQLDSTKKKLCKITDELTVTKRDLEKAEQTIVDLTFSMGEKRTIEAGKETATIISKNKSLTAQLDSTKDMLSKTTNEVIERKKDLDNAEKTIADLTFRLEEMKTNETDKEVSICAKNACLTTELNSTKDKLSKTTDELTAMKRDLESAKKTIADLTFRLEEIRTSETDKEIQKAVILEKNDALEKVAHLTYQLESTKKMLSKTTDELTIGKKDLETAEKKIADMTSALEEKRICKKTKEKSEILEKNEALEKAASLTTELQTTKDVLCQTRHELKDRTRDLEKAEKNITDLASRIEEMRTCGRDREKSEILEKNEALEKAASLNTELQTTKDVLCQTRHELKDRTRDLEKAEKNITDLTSRIEEMRTCGRDREKSEILEKNEALEKAASLTTELQTTKDVLCQTRHELKDRTIDLDKAEKTIADLTSRIEEMRTCGRDKEKTVLLEKSESLEKLASLTTQLHSTKGMLSKTNDELTFKKKNLEKAEKTIYDLTNLVEEMRTSAADREKTVIHEKHEALQKAARLTAQLNSTKDLLSKTNDELIARKRDLETSKKTINDLNSFMKEKRISEASCVDSTDDDFALLKKDIAQLREACEEADTLKLQLAEKDKKLCSLQKQADDMAQMIERNSKSSCAMQLENTKLVKEVDYRKRELEELKACAICEKNEILEKVKFLTSKLNVTEEMLRRTANELSTKQSVLETTEKTLQEKKKTIESSSSELSVLHSQMNRKSQDFEQLEKELSQLRKASLEAEILKRHLAEKNKEISNLQSQVENMAQIMAQHSQRANAMELEKSNLLKDFSRKEKELQELKMASLHEKTETHEKIALLTSQLELTQEMLHKTNDELGSKKKDMDKAQRAIADLTSSLQEKKKNLDVATVEIKKLYAQIDYKTQDIEQLKKEVEELKNTSAEVESLKLQLTEKDKKIYFFKNQVDSLSQKFEQYTQRVDDVDMEKTNLLRVISSKNEEIKDHKIAKENKAARIHELEEKLSNLEKENTKLMNSNAEELRTTKQITLERDQLKSQMKTLNNELTTLAAEHETLKRNYQYKNEEMERITTKLKLRLKTTSAELEQTKGALKSSDEADEHGMKAAVEMQKLISAKREQIDVLQSKISYLEEMLANETKDKLHLHEEKKKQNEELSFLKTEKNKLVEELEKFKTQELLLKEKICSLDSTLEKVSKKFAEYQATIQRMEQESVRVKLQHTFDVKEIQGPGHISTSTSVQPQSMSKSYSRTQNMNLPPTFSSSKSKVPGVVKTKVKKEDLLNFKPLIQQLKISPTHLTKQSDDGYRKEEASSSSYRSMKDANKQSTSDTTTDKKPSTLRSTDLEEQISRIIFAQSGSSSTSTASSRTPSPAFEDWKARCKSPIPRVIPTADDCNVVPRKVEKLAYSACPRELPIHKAESIGKTGRKMQTKLESLQNLVEDLQTKSHGSTSLFGKQEKCLKKIKDQEQMLME</sequence>
<feature type="coiled-coil region" evidence="1">
    <location>
        <begin position="829"/>
        <end position="923"/>
    </location>
</feature>
<feature type="compositionally biased region" description="Basic and acidic residues" evidence="2">
    <location>
        <begin position="1838"/>
        <end position="1849"/>
    </location>
</feature>
<feature type="region of interest" description="Disordered" evidence="2">
    <location>
        <begin position="1833"/>
        <end position="1880"/>
    </location>
</feature>
<feature type="compositionally biased region" description="Low complexity" evidence="2">
    <location>
        <begin position="1894"/>
        <end position="1908"/>
    </location>
</feature>
<evidence type="ECO:0000313" key="3">
    <source>
        <dbReference type="Proteomes" id="UP000515159"/>
    </source>
</evidence>
<accession>A0A6P8N3J7</accession>
<dbReference type="Pfam" id="PF15921">
    <property type="entry name" value="CCDC158"/>
    <property type="match status" value="6"/>
</dbReference>
<feature type="coiled-coil region" evidence="1">
    <location>
        <begin position="963"/>
        <end position="990"/>
    </location>
</feature>
<dbReference type="CTD" id="339965"/>
<keyword evidence="3" id="KW-1185">Reference proteome</keyword>
<feature type="coiled-coil region" evidence="1">
    <location>
        <begin position="1255"/>
        <end position="1369"/>
    </location>
</feature>
<keyword evidence="1" id="KW-0175">Coiled coil</keyword>
<dbReference type="RefSeq" id="XP_033769947.1">
    <property type="nucleotide sequence ID" value="XM_033914056.1"/>
</dbReference>
<feature type="region of interest" description="Disordered" evidence="2">
    <location>
        <begin position="1768"/>
        <end position="1807"/>
    </location>
</feature>
<gene>
    <name evidence="4" type="primary">CCDC158</name>
</gene>